<reference evidence="2 3" key="1">
    <citation type="submission" date="2021-06" db="EMBL/GenBank/DDBJ databases">
        <authorList>
            <person name="Palmer J.M."/>
        </authorList>
    </citation>
    <scope>NUCLEOTIDE SEQUENCE [LARGE SCALE GENOMIC DNA]</scope>
    <source>
        <strain evidence="2 3">XC_2019</strain>
        <tissue evidence="2">Muscle</tissue>
    </source>
</reference>
<gene>
    <name evidence="2" type="ORF">XENOCAPTIV_015929</name>
</gene>
<dbReference type="Proteomes" id="UP001434883">
    <property type="component" value="Unassembled WGS sequence"/>
</dbReference>
<feature type="compositionally biased region" description="Polar residues" evidence="1">
    <location>
        <begin position="84"/>
        <end position="98"/>
    </location>
</feature>
<dbReference type="EMBL" id="JAHRIN010028513">
    <property type="protein sequence ID" value="MEQ2201659.1"/>
    <property type="molecule type" value="Genomic_DNA"/>
</dbReference>
<evidence type="ECO:0000256" key="1">
    <source>
        <dbReference type="SAM" id="MobiDB-lite"/>
    </source>
</evidence>
<organism evidence="2 3">
    <name type="scientific">Xenoophorus captivus</name>
    <dbReference type="NCBI Taxonomy" id="1517983"/>
    <lineage>
        <taxon>Eukaryota</taxon>
        <taxon>Metazoa</taxon>
        <taxon>Chordata</taxon>
        <taxon>Craniata</taxon>
        <taxon>Vertebrata</taxon>
        <taxon>Euteleostomi</taxon>
        <taxon>Actinopterygii</taxon>
        <taxon>Neopterygii</taxon>
        <taxon>Teleostei</taxon>
        <taxon>Neoteleostei</taxon>
        <taxon>Acanthomorphata</taxon>
        <taxon>Ovalentaria</taxon>
        <taxon>Atherinomorphae</taxon>
        <taxon>Cyprinodontiformes</taxon>
        <taxon>Goodeidae</taxon>
        <taxon>Xenoophorus</taxon>
    </lineage>
</organism>
<proteinExistence type="predicted"/>
<accession>A0ABV0R0V5</accession>
<feature type="compositionally biased region" description="Basic residues" evidence="1">
    <location>
        <begin position="41"/>
        <end position="50"/>
    </location>
</feature>
<feature type="region of interest" description="Disordered" evidence="1">
    <location>
        <begin position="33"/>
        <end position="129"/>
    </location>
</feature>
<protein>
    <submittedName>
        <fullName evidence="2">Uncharacterized protein</fullName>
    </submittedName>
</protein>
<keyword evidence="3" id="KW-1185">Reference proteome</keyword>
<evidence type="ECO:0000313" key="3">
    <source>
        <dbReference type="Proteomes" id="UP001434883"/>
    </source>
</evidence>
<feature type="non-terminal residue" evidence="2">
    <location>
        <position position="1"/>
    </location>
</feature>
<comment type="caution">
    <text evidence="2">The sequence shown here is derived from an EMBL/GenBank/DDBJ whole genome shotgun (WGS) entry which is preliminary data.</text>
</comment>
<sequence length="172" mass="17639">NAPLTTTGASAPVSSSSLQKQLFGLPEQLPALEPATGFQRNARRRRHRKSYISISAPAEGQPDASARASVFPEGLVGTPPPISAGSQPDSSIQVSVSCEGSAGAPAPVSTRGQPDASAPASSYHEGSPDVSVSMDQQLVMLFQTPAHAFGGQSSTLLSPSTIIIIIFRSSLG</sequence>
<name>A0ABV0R0V5_9TELE</name>
<evidence type="ECO:0000313" key="2">
    <source>
        <dbReference type="EMBL" id="MEQ2201659.1"/>
    </source>
</evidence>